<sequence length="55" mass="6165">MIGKLGGAKAEAAFLRLLESGWFRLVDLTEYVPAVHTQLMRCRQRHAARFHIGAA</sequence>
<dbReference type="EMBL" id="BMNK01000023">
    <property type="protein sequence ID" value="GGP17338.1"/>
    <property type="molecule type" value="Genomic_DNA"/>
</dbReference>
<dbReference type="Proteomes" id="UP000660745">
    <property type="component" value="Unassembled WGS sequence"/>
</dbReference>
<accession>A0A918E9S3</accession>
<protein>
    <submittedName>
        <fullName evidence="1">Uncharacterized protein</fullName>
    </submittedName>
</protein>
<dbReference type="AlphaFoldDB" id="A0A918E9S3"/>
<organism evidence="1 2">
    <name type="scientific">Nonomuraea glycinis</name>
    <dbReference type="NCBI Taxonomy" id="2047744"/>
    <lineage>
        <taxon>Bacteria</taxon>
        <taxon>Bacillati</taxon>
        <taxon>Actinomycetota</taxon>
        <taxon>Actinomycetes</taxon>
        <taxon>Streptosporangiales</taxon>
        <taxon>Streptosporangiaceae</taxon>
        <taxon>Nonomuraea</taxon>
    </lineage>
</organism>
<evidence type="ECO:0000313" key="2">
    <source>
        <dbReference type="Proteomes" id="UP000660745"/>
    </source>
</evidence>
<evidence type="ECO:0000313" key="1">
    <source>
        <dbReference type="EMBL" id="GGP17338.1"/>
    </source>
</evidence>
<reference evidence="1" key="2">
    <citation type="submission" date="2020-09" db="EMBL/GenBank/DDBJ databases">
        <authorList>
            <person name="Sun Q."/>
            <person name="Zhou Y."/>
        </authorList>
    </citation>
    <scope>NUCLEOTIDE SEQUENCE</scope>
    <source>
        <strain evidence="1">CGMCC 4.7430</strain>
    </source>
</reference>
<proteinExistence type="predicted"/>
<comment type="caution">
    <text evidence="1">The sequence shown here is derived from an EMBL/GenBank/DDBJ whole genome shotgun (WGS) entry which is preliminary data.</text>
</comment>
<gene>
    <name evidence="1" type="ORF">GCM10012278_84900</name>
</gene>
<name>A0A918E9S3_9ACTN</name>
<keyword evidence="2" id="KW-1185">Reference proteome</keyword>
<reference evidence="1" key="1">
    <citation type="journal article" date="2014" name="Int. J. Syst. Evol. Microbiol.">
        <title>Complete genome sequence of Corynebacterium casei LMG S-19264T (=DSM 44701T), isolated from a smear-ripened cheese.</title>
        <authorList>
            <consortium name="US DOE Joint Genome Institute (JGI-PGF)"/>
            <person name="Walter F."/>
            <person name="Albersmeier A."/>
            <person name="Kalinowski J."/>
            <person name="Ruckert C."/>
        </authorList>
    </citation>
    <scope>NUCLEOTIDE SEQUENCE</scope>
    <source>
        <strain evidence="1">CGMCC 4.7430</strain>
    </source>
</reference>